<evidence type="ECO:0008006" key="3">
    <source>
        <dbReference type="Google" id="ProtNLM"/>
    </source>
</evidence>
<evidence type="ECO:0000313" key="2">
    <source>
        <dbReference type="Proteomes" id="UP000326169"/>
    </source>
</evidence>
<dbReference type="Proteomes" id="UP000326169">
    <property type="component" value="Unassembled WGS sequence"/>
</dbReference>
<accession>A0A5M3TB73</accession>
<organism evidence="1 2">
    <name type="scientific">Limnospira platensis NIES-46</name>
    <dbReference type="NCBI Taxonomy" id="1236695"/>
    <lineage>
        <taxon>Bacteria</taxon>
        <taxon>Bacillati</taxon>
        <taxon>Cyanobacteriota</taxon>
        <taxon>Cyanophyceae</taxon>
        <taxon>Oscillatoriophycideae</taxon>
        <taxon>Oscillatoriales</taxon>
        <taxon>Sirenicapillariaceae</taxon>
        <taxon>Limnospira</taxon>
    </lineage>
</organism>
<keyword evidence="2" id="KW-1185">Reference proteome</keyword>
<dbReference type="GeneID" id="301685665"/>
<reference evidence="1 2" key="1">
    <citation type="journal article" date="2019" name="J Genomics">
        <title>The Draft Genome of a Hydrogen-producing Cyanobacterium, Arthrospira platensis NIES-46.</title>
        <authorList>
            <person name="Suzuki S."/>
            <person name="Yamaguchi H."/>
            <person name="Kawachi M."/>
        </authorList>
    </citation>
    <scope>NUCLEOTIDE SEQUENCE [LARGE SCALE GENOMIC DNA]</scope>
    <source>
        <strain evidence="1 2">NIES-46</strain>
    </source>
</reference>
<protein>
    <recommendedName>
        <fullName evidence="3">Transposase</fullName>
    </recommendedName>
</protein>
<dbReference type="EMBL" id="BIMW01000295">
    <property type="protein sequence ID" value="GCE96903.1"/>
    <property type="molecule type" value="Genomic_DNA"/>
</dbReference>
<gene>
    <name evidence="1" type="ORF">NIES46_49780</name>
</gene>
<evidence type="ECO:0000313" key="1">
    <source>
        <dbReference type="EMBL" id="GCE96903.1"/>
    </source>
</evidence>
<sequence length="66" mass="7505">MANGLKQGASLNLGCVRRVHLFRIAPIGFFRGQCCLLSFSLQPEMAWATAKVKLPGSWRERRFPVW</sequence>
<name>A0A5M3TB73_LIMPL</name>
<dbReference type="RefSeq" id="WP_006669199.1">
    <property type="nucleotide sequence ID" value="NZ_BIMW01000295.1"/>
</dbReference>
<comment type="caution">
    <text evidence="1">The sequence shown here is derived from an EMBL/GenBank/DDBJ whole genome shotgun (WGS) entry which is preliminary data.</text>
</comment>
<proteinExistence type="predicted"/>